<dbReference type="Pfam" id="PF00557">
    <property type="entry name" value="Peptidase_M24"/>
    <property type="match status" value="1"/>
</dbReference>
<dbReference type="AlphaFoldDB" id="A0ABD5V002"/>
<comment type="caution">
    <text evidence="2">The sequence shown here is derived from an EMBL/GenBank/DDBJ whole genome shotgun (WGS) entry which is preliminary data.</text>
</comment>
<dbReference type="InterPro" id="IPR036005">
    <property type="entry name" value="Creatinase/aminopeptidase-like"/>
</dbReference>
<name>A0ABD5V002_9EURY</name>
<gene>
    <name evidence="2" type="ORF">ACFQE9_08050</name>
</gene>
<accession>A0ABD5V002</accession>
<protein>
    <submittedName>
        <fullName evidence="2">M24 family metallopeptidase</fullName>
    </submittedName>
</protein>
<dbReference type="Proteomes" id="UP001596296">
    <property type="component" value="Unassembled WGS sequence"/>
</dbReference>
<keyword evidence="3" id="KW-1185">Reference proteome</keyword>
<dbReference type="InterPro" id="IPR050659">
    <property type="entry name" value="Peptidase_M24B"/>
</dbReference>
<proteinExistence type="predicted"/>
<feature type="domain" description="Peptidase M24" evidence="1">
    <location>
        <begin position="234"/>
        <end position="383"/>
    </location>
</feature>
<organism evidence="2 3">
    <name type="scientific">Halopenitus salinus</name>
    <dbReference type="NCBI Taxonomy" id="1198295"/>
    <lineage>
        <taxon>Archaea</taxon>
        <taxon>Methanobacteriati</taxon>
        <taxon>Methanobacteriota</taxon>
        <taxon>Stenosarchaea group</taxon>
        <taxon>Halobacteria</taxon>
        <taxon>Halobacteriales</taxon>
        <taxon>Haloferacaceae</taxon>
        <taxon>Halopenitus</taxon>
    </lineage>
</organism>
<sequence>MTGSEVASGSAPVETGLTAIAERLADGDADALVVVGDRFDSDLRYLSRAGTFDGRAAIAVSEDDAVLCPPAVERFDSSVSPVESRFRRGRATNPIDRSVRPVDTDDGAPVGERAAAAVTELVGSGADVVVPRTLPHDAAVYLKQAGHSIASTTAVREARTTKSDAEIDRLRTVQTAATAAMGDVAAIVAESTVASDASGSLCWREEPLSAERLRREADAALARAGVDPAGNTMVEGSQADRNVLRAGDPIVVSIAPRGPVGYHGALTRTFVVDGDGGWERRAHVAGETAGEMAVDAADPGVRVAVVSEEISAEVGAYGFDPAPGESGSGAVAVVHGVGLDRREPPSVDGETELRAGTVLAVEAGVRDRENGSIRLRDLMVVRESGGERIGECPSALAPERY</sequence>
<dbReference type="PANTHER" id="PTHR46112">
    <property type="entry name" value="AMINOPEPTIDASE"/>
    <property type="match status" value="1"/>
</dbReference>
<dbReference type="EMBL" id="JBHSXL010000006">
    <property type="protein sequence ID" value="MFC6892556.1"/>
    <property type="molecule type" value="Genomic_DNA"/>
</dbReference>
<dbReference type="CDD" id="cd01066">
    <property type="entry name" value="APP_MetAP"/>
    <property type="match status" value="1"/>
</dbReference>
<dbReference type="InterPro" id="IPR000994">
    <property type="entry name" value="Pept_M24"/>
</dbReference>
<evidence type="ECO:0000313" key="3">
    <source>
        <dbReference type="Proteomes" id="UP001596296"/>
    </source>
</evidence>
<dbReference type="Gene3D" id="3.90.230.10">
    <property type="entry name" value="Creatinase/methionine aminopeptidase superfamily"/>
    <property type="match status" value="1"/>
</dbReference>
<dbReference type="RefSeq" id="WP_379742952.1">
    <property type="nucleotide sequence ID" value="NZ_JBHSVN010000001.1"/>
</dbReference>
<evidence type="ECO:0000259" key="1">
    <source>
        <dbReference type="Pfam" id="PF00557"/>
    </source>
</evidence>
<evidence type="ECO:0000313" key="2">
    <source>
        <dbReference type="EMBL" id="MFC6892556.1"/>
    </source>
</evidence>
<dbReference type="PANTHER" id="PTHR46112:SF2">
    <property type="entry name" value="XAA-PRO AMINOPEPTIDASE P-RELATED"/>
    <property type="match status" value="1"/>
</dbReference>
<dbReference type="SUPFAM" id="SSF55920">
    <property type="entry name" value="Creatinase/aminopeptidase"/>
    <property type="match status" value="1"/>
</dbReference>
<reference evidence="2 3" key="1">
    <citation type="journal article" date="2019" name="Int. J. Syst. Evol. Microbiol.">
        <title>The Global Catalogue of Microorganisms (GCM) 10K type strain sequencing project: providing services to taxonomists for standard genome sequencing and annotation.</title>
        <authorList>
            <consortium name="The Broad Institute Genomics Platform"/>
            <consortium name="The Broad Institute Genome Sequencing Center for Infectious Disease"/>
            <person name="Wu L."/>
            <person name="Ma J."/>
        </authorList>
    </citation>
    <scope>NUCLEOTIDE SEQUENCE [LARGE SCALE GENOMIC DNA]</scope>
    <source>
        <strain evidence="2 3">SKJ47</strain>
    </source>
</reference>